<dbReference type="RefSeq" id="WP_089777355.1">
    <property type="nucleotide sequence ID" value="NZ_CABLRR010000002.1"/>
</dbReference>
<proteinExistence type="predicted"/>
<dbReference type="OrthoDB" id="337234at2157"/>
<gene>
    <name evidence="1" type="ORF">BN996_00888</name>
</gene>
<accession>A0A0D6JNE6</accession>
<dbReference type="AlphaFoldDB" id="A0A0D6JNE6"/>
<name>A0A0D6JNE6_9EURY</name>
<dbReference type="Gene3D" id="3.40.50.300">
    <property type="entry name" value="P-loop containing nucleotide triphosphate hydrolases"/>
    <property type="match status" value="1"/>
</dbReference>
<dbReference type="EMBL" id="CSTE01000002">
    <property type="protein sequence ID" value="CQR49427.1"/>
    <property type="molecule type" value="Genomic_DNA"/>
</dbReference>
<dbReference type="Proteomes" id="UP000198902">
    <property type="component" value="Unassembled WGS sequence"/>
</dbReference>
<protein>
    <submittedName>
        <fullName evidence="1">KaiC</fullName>
    </submittedName>
</protein>
<keyword evidence="2" id="KW-1185">Reference proteome</keyword>
<dbReference type="SUPFAM" id="SSF52540">
    <property type="entry name" value="P-loop containing nucleoside triphosphate hydrolases"/>
    <property type="match status" value="1"/>
</dbReference>
<evidence type="ECO:0000313" key="2">
    <source>
        <dbReference type="Proteomes" id="UP000198902"/>
    </source>
</evidence>
<evidence type="ECO:0000313" key="1">
    <source>
        <dbReference type="EMBL" id="CQR49427.1"/>
    </source>
</evidence>
<dbReference type="InterPro" id="IPR027417">
    <property type="entry name" value="P-loop_NTPase"/>
</dbReference>
<sequence length="278" mass="30343">MSQIPFGVPRLDSIIGGGAPPGNVVLLAGESGAGAREFLYTSATMNALSHTDEELFDLHYGSLADTATPPPEIHYVSFTGGEEYLRREMGYTMDDEVVESAVEHIEFHDLSPEYFQLSPIPREWYLGQPTRLEDLGHRHNRDSVLGALGSTLSEHASGNLVLIDSLTDLVASQSDEVTWSDIAMVIKGLEKASYQWGGLILVLASTEALSKTELGVLKGATGGTLLFEWESGGSKRARTMVVQEFRGVLARLESENIVQFETEINESGLDVSDVRKIR</sequence>
<organism evidence="1 2">
    <name type="scientific">Haloferax massiliensis</name>
    <dbReference type="NCBI Taxonomy" id="1476858"/>
    <lineage>
        <taxon>Archaea</taxon>
        <taxon>Methanobacteriati</taxon>
        <taxon>Methanobacteriota</taxon>
        <taxon>Stenosarchaea group</taxon>
        <taxon>Halobacteria</taxon>
        <taxon>Halobacteriales</taxon>
        <taxon>Haloferacaceae</taxon>
        <taxon>Haloferax</taxon>
    </lineage>
</organism>
<reference evidence="2" key="1">
    <citation type="submission" date="2015-03" db="EMBL/GenBank/DDBJ databases">
        <authorList>
            <person name="Urmite Genomes"/>
        </authorList>
    </citation>
    <scope>NUCLEOTIDE SEQUENCE [LARGE SCALE GENOMIC DNA]</scope>
    <source>
        <strain evidence="2">Arc-Hr</strain>
    </source>
</reference>